<evidence type="ECO:0000313" key="3">
    <source>
        <dbReference type="EMBL" id="KAF0770366.1"/>
    </source>
</evidence>
<feature type="signal peptide" evidence="2">
    <location>
        <begin position="1"/>
        <end position="21"/>
    </location>
</feature>
<evidence type="ECO:0000256" key="2">
    <source>
        <dbReference type="SAM" id="SignalP"/>
    </source>
</evidence>
<evidence type="ECO:0000256" key="1">
    <source>
        <dbReference type="SAM" id="Phobius"/>
    </source>
</evidence>
<sequence length="180" mass="19193">MVRSFLAAFVVVLAAANTAMAEMTSQCKPNEVLCVNTAGTAGLCYIPQDRWECCDGLLHYMGPGALDECCYNPSLKKTYLANFTAGGCLEFKRTPEPKPVVVPTTTAATAAALVSSSSNFAGLSVTNWILIGAGVLVIVGAVAFFIFQKKQKKHATDATGTEICILESKDTKPKEIMLFN</sequence>
<protein>
    <submittedName>
        <fullName evidence="3">Uncharacterized protein</fullName>
    </submittedName>
</protein>
<name>A0A6A5APE8_APHAT</name>
<comment type="caution">
    <text evidence="3">The sequence shown here is derived from an EMBL/GenBank/DDBJ whole genome shotgun (WGS) entry which is preliminary data.</text>
</comment>
<dbReference type="VEuPathDB" id="FungiDB:H257_02197"/>
<keyword evidence="2" id="KW-0732">Signal</keyword>
<gene>
    <name evidence="3" type="ORF">AaE_002591</name>
</gene>
<keyword evidence="1" id="KW-1133">Transmembrane helix</keyword>
<dbReference type="AlphaFoldDB" id="A0A6A5APE8"/>
<dbReference type="Proteomes" id="UP000469452">
    <property type="component" value="Unassembled WGS sequence"/>
</dbReference>
<dbReference type="EMBL" id="VJMI01005157">
    <property type="protein sequence ID" value="KAF0770366.1"/>
    <property type="molecule type" value="Genomic_DNA"/>
</dbReference>
<feature type="chain" id="PRO_5025661690" evidence="2">
    <location>
        <begin position="22"/>
        <end position="180"/>
    </location>
</feature>
<keyword evidence="1" id="KW-0812">Transmembrane</keyword>
<evidence type="ECO:0000313" key="4">
    <source>
        <dbReference type="Proteomes" id="UP000469452"/>
    </source>
</evidence>
<accession>A0A6A5APE8</accession>
<feature type="transmembrane region" description="Helical" evidence="1">
    <location>
        <begin position="128"/>
        <end position="147"/>
    </location>
</feature>
<organism evidence="3 4">
    <name type="scientific">Aphanomyces astaci</name>
    <name type="common">Crayfish plague agent</name>
    <dbReference type="NCBI Taxonomy" id="112090"/>
    <lineage>
        <taxon>Eukaryota</taxon>
        <taxon>Sar</taxon>
        <taxon>Stramenopiles</taxon>
        <taxon>Oomycota</taxon>
        <taxon>Saprolegniomycetes</taxon>
        <taxon>Saprolegniales</taxon>
        <taxon>Verrucalvaceae</taxon>
        <taxon>Aphanomyces</taxon>
    </lineage>
</organism>
<keyword evidence="1" id="KW-0472">Membrane</keyword>
<reference evidence="3 4" key="1">
    <citation type="submission" date="2019-06" db="EMBL/GenBank/DDBJ databases">
        <title>Genomics analysis of Aphanomyces spp. identifies a new class of oomycete effector associated with host adaptation.</title>
        <authorList>
            <person name="Gaulin E."/>
        </authorList>
    </citation>
    <scope>NUCLEOTIDE SEQUENCE [LARGE SCALE GENOMIC DNA]</scope>
    <source>
        <strain evidence="3 4">E</strain>
    </source>
</reference>
<proteinExistence type="predicted"/>